<dbReference type="GO" id="GO:0003723">
    <property type="term" value="F:RNA binding"/>
    <property type="evidence" value="ECO:0007669"/>
    <property type="project" value="TreeGrafter"/>
</dbReference>
<dbReference type="Pfam" id="PF14608">
    <property type="entry name" value="zf-CCCH_2"/>
    <property type="match status" value="1"/>
</dbReference>
<reference evidence="8" key="1">
    <citation type="journal article" date="2014" name="Science">
        <title>Ancient hybridizations among the ancestral genomes of bread wheat.</title>
        <authorList>
            <consortium name="International Wheat Genome Sequencing Consortium,"/>
            <person name="Marcussen T."/>
            <person name="Sandve S.R."/>
            <person name="Heier L."/>
            <person name="Spannagl M."/>
            <person name="Pfeifer M."/>
            <person name="Jakobsen K.S."/>
            <person name="Wulff B.B."/>
            <person name="Steuernagel B."/>
            <person name="Mayer K.F."/>
            <person name="Olsen O.A."/>
        </authorList>
    </citation>
    <scope>NUCLEOTIDE SEQUENCE [LARGE SCALE GENOMIC DNA]</scope>
    <source>
        <strain evidence="8">cv. AL8/78</strain>
    </source>
</reference>
<feature type="zinc finger region" description="C3H1-type" evidence="5">
    <location>
        <begin position="53"/>
        <end position="80"/>
    </location>
</feature>
<accession>A0A453C121</accession>
<evidence type="ECO:0000313" key="8">
    <source>
        <dbReference type="Proteomes" id="UP000015105"/>
    </source>
</evidence>
<dbReference type="GO" id="GO:0008270">
    <property type="term" value="F:zinc ion binding"/>
    <property type="evidence" value="ECO:0007669"/>
    <property type="project" value="UniProtKB-KW"/>
</dbReference>
<dbReference type="GO" id="GO:0043484">
    <property type="term" value="P:regulation of RNA splicing"/>
    <property type="evidence" value="ECO:0007669"/>
    <property type="project" value="TreeGrafter"/>
</dbReference>
<sequence>SRSRSPRQPEGKRRRQNDLTVEACRDYLRDRCTRSDLECKYAHPHQSVSVDRDSKVTACADSLRNNCFRGRTCRYYHPPPHIQESLLRSIGLDVPQVKTVCRDFARGRCSRSANECRFLHHSSVQECAIVCQDFLRGRCERIACRYTHVIAQPMLPPPMRDVPMQMPYPEMVKCFY</sequence>
<evidence type="ECO:0000259" key="6">
    <source>
        <dbReference type="PROSITE" id="PS50103"/>
    </source>
</evidence>
<dbReference type="EnsemblPlants" id="AET2Gv20696100.4">
    <property type="protein sequence ID" value="AET2Gv20696100.4"/>
    <property type="gene ID" value="AET2Gv20696100"/>
</dbReference>
<dbReference type="InterPro" id="IPR054429">
    <property type="entry name" value="Znf-CCCH_Muscleblind-like"/>
</dbReference>
<evidence type="ECO:0000256" key="1">
    <source>
        <dbReference type="ARBA" id="ARBA00022723"/>
    </source>
</evidence>
<dbReference type="PROSITE" id="PS50103">
    <property type="entry name" value="ZF_C3H1"/>
    <property type="match status" value="4"/>
</dbReference>
<dbReference type="PANTHER" id="PTHR12675:SF12">
    <property type="entry name" value="PROTEIN MUSCLEBLIND"/>
    <property type="match status" value="1"/>
</dbReference>
<dbReference type="Gene3D" id="3.30.1370.210">
    <property type="match status" value="2"/>
</dbReference>
<dbReference type="InterPro" id="IPR000571">
    <property type="entry name" value="Znf_CCCH"/>
</dbReference>
<evidence type="ECO:0000256" key="2">
    <source>
        <dbReference type="ARBA" id="ARBA00022737"/>
    </source>
</evidence>
<reference evidence="7" key="3">
    <citation type="journal article" date="2017" name="Nature">
        <title>Genome sequence of the progenitor of the wheat D genome Aegilops tauschii.</title>
        <authorList>
            <person name="Luo M.C."/>
            <person name="Gu Y.Q."/>
            <person name="Puiu D."/>
            <person name="Wang H."/>
            <person name="Twardziok S.O."/>
            <person name="Deal K.R."/>
            <person name="Huo N."/>
            <person name="Zhu T."/>
            <person name="Wang L."/>
            <person name="Wang Y."/>
            <person name="McGuire P.E."/>
            <person name="Liu S."/>
            <person name="Long H."/>
            <person name="Ramasamy R.K."/>
            <person name="Rodriguez J.C."/>
            <person name="Van S.L."/>
            <person name="Yuan L."/>
            <person name="Wang Z."/>
            <person name="Xia Z."/>
            <person name="Xiao L."/>
            <person name="Anderson O.D."/>
            <person name="Ouyang S."/>
            <person name="Liang Y."/>
            <person name="Zimin A.V."/>
            <person name="Pertea G."/>
            <person name="Qi P."/>
            <person name="Bennetzen J.L."/>
            <person name="Dai X."/>
            <person name="Dawson M.W."/>
            <person name="Muller H.G."/>
            <person name="Kugler K."/>
            <person name="Rivarola-Duarte L."/>
            <person name="Spannagl M."/>
            <person name="Mayer K.F.X."/>
            <person name="Lu F.H."/>
            <person name="Bevan M.W."/>
            <person name="Leroy P."/>
            <person name="Li P."/>
            <person name="You F.M."/>
            <person name="Sun Q."/>
            <person name="Liu Z."/>
            <person name="Lyons E."/>
            <person name="Wicker T."/>
            <person name="Salzberg S.L."/>
            <person name="Devos K.M."/>
            <person name="Dvorak J."/>
        </authorList>
    </citation>
    <scope>NUCLEOTIDE SEQUENCE [LARGE SCALE GENOMIC DNA]</scope>
    <source>
        <strain evidence="7">cv. AL8/78</strain>
    </source>
</reference>
<feature type="zinc finger region" description="C3H1-type" evidence="5">
    <location>
        <begin position="95"/>
        <end position="123"/>
    </location>
</feature>
<dbReference type="AlphaFoldDB" id="A0A453C121"/>
<feature type="zinc finger region" description="C3H1-type" evidence="5">
    <location>
        <begin position="125"/>
        <end position="151"/>
    </location>
</feature>
<dbReference type="Gramene" id="AET2Gv20696100.5">
    <property type="protein sequence ID" value="AET2Gv20696100.5"/>
    <property type="gene ID" value="AET2Gv20696100"/>
</dbReference>
<feature type="domain" description="C3H1-type" evidence="6">
    <location>
        <begin position="53"/>
        <end position="80"/>
    </location>
</feature>
<evidence type="ECO:0000313" key="7">
    <source>
        <dbReference type="EnsemblPlants" id="AET2Gv20696100.5"/>
    </source>
</evidence>
<feature type="domain" description="C3H1-type" evidence="6">
    <location>
        <begin position="95"/>
        <end position="123"/>
    </location>
</feature>
<dbReference type="EnsemblPlants" id="AET2Gv20696100.5">
    <property type="protein sequence ID" value="AET2Gv20696100.5"/>
    <property type="gene ID" value="AET2Gv20696100"/>
</dbReference>
<dbReference type="Pfam" id="PF22628">
    <property type="entry name" value="zf-CCCH_10"/>
    <property type="match status" value="3"/>
</dbReference>
<organism evidence="7 8">
    <name type="scientific">Aegilops tauschii subsp. strangulata</name>
    <name type="common">Goatgrass</name>
    <dbReference type="NCBI Taxonomy" id="200361"/>
    <lineage>
        <taxon>Eukaryota</taxon>
        <taxon>Viridiplantae</taxon>
        <taxon>Streptophyta</taxon>
        <taxon>Embryophyta</taxon>
        <taxon>Tracheophyta</taxon>
        <taxon>Spermatophyta</taxon>
        <taxon>Magnoliopsida</taxon>
        <taxon>Liliopsida</taxon>
        <taxon>Poales</taxon>
        <taxon>Poaceae</taxon>
        <taxon>BOP clade</taxon>
        <taxon>Pooideae</taxon>
        <taxon>Triticodae</taxon>
        <taxon>Triticeae</taxon>
        <taxon>Triticinae</taxon>
        <taxon>Aegilops</taxon>
    </lineage>
</organism>
<keyword evidence="2" id="KW-0677">Repeat</keyword>
<keyword evidence="1 5" id="KW-0479">Metal-binding</keyword>
<dbReference type="FunFam" id="3.30.1370.210:FF:000011">
    <property type="entry name" value="Zinc finger CCCH domain-containing protein 28"/>
    <property type="match status" value="1"/>
</dbReference>
<dbReference type="SMART" id="SM00356">
    <property type="entry name" value="ZnF_C3H1"/>
    <property type="match status" value="4"/>
</dbReference>
<evidence type="ECO:0000256" key="5">
    <source>
        <dbReference type="PROSITE-ProRule" id="PRU00723"/>
    </source>
</evidence>
<evidence type="ECO:0000256" key="4">
    <source>
        <dbReference type="ARBA" id="ARBA00022833"/>
    </source>
</evidence>
<reference evidence="7" key="4">
    <citation type="submission" date="2019-03" db="UniProtKB">
        <authorList>
            <consortium name="EnsemblPlants"/>
        </authorList>
    </citation>
    <scope>IDENTIFICATION</scope>
</reference>
<feature type="domain" description="C3H1-type" evidence="6">
    <location>
        <begin position="125"/>
        <end position="151"/>
    </location>
</feature>
<feature type="domain" description="C3H1-type" evidence="6">
    <location>
        <begin position="18"/>
        <end position="46"/>
    </location>
</feature>
<keyword evidence="4 5" id="KW-0862">Zinc</keyword>
<dbReference type="FunFam" id="3.30.1370.210:FF:000010">
    <property type="entry name" value="Zinc finger CCCH domain-containing protein 28"/>
    <property type="match status" value="1"/>
</dbReference>
<feature type="zinc finger region" description="C3H1-type" evidence="5">
    <location>
        <begin position="18"/>
        <end position="46"/>
    </location>
</feature>
<keyword evidence="8" id="KW-1185">Reference proteome</keyword>
<keyword evidence="3 5" id="KW-0863">Zinc-finger</keyword>
<protein>
    <recommendedName>
        <fullName evidence="6">C3H1-type domain-containing protein</fullName>
    </recommendedName>
</protein>
<reference evidence="7" key="5">
    <citation type="journal article" date="2021" name="G3 (Bethesda)">
        <title>Aegilops tauschii genome assembly Aet v5.0 features greater sequence contiguity and improved annotation.</title>
        <authorList>
            <person name="Wang L."/>
            <person name="Zhu T."/>
            <person name="Rodriguez J.C."/>
            <person name="Deal K.R."/>
            <person name="Dubcovsky J."/>
            <person name="McGuire P.E."/>
            <person name="Lux T."/>
            <person name="Spannagl M."/>
            <person name="Mayer K.F.X."/>
            <person name="Baldrich P."/>
            <person name="Meyers B.C."/>
            <person name="Huo N."/>
            <person name="Gu Y.Q."/>
            <person name="Zhou H."/>
            <person name="Devos K.M."/>
            <person name="Bennetzen J.L."/>
            <person name="Unver T."/>
            <person name="Budak H."/>
            <person name="Gulick P.J."/>
            <person name="Galiba G."/>
            <person name="Kalapos B."/>
            <person name="Nelson D.R."/>
            <person name="Li P."/>
            <person name="You F.M."/>
            <person name="Luo M.C."/>
            <person name="Dvorak J."/>
        </authorList>
    </citation>
    <scope>NUCLEOTIDE SEQUENCE [LARGE SCALE GENOMIC DNA]</scope>
    <source>
        <strain evidence="7">cv. AL8/78</strain>
    </source>
</reference>
<name>A0A453C121_AEGTS</name>
<evidence type="ECO:0000256" key="3">
    <source>
        <dbReference type="ARBA" id="ARBA00022771"/>
    </source>
</evidence>
<dbReference type="Gramene" id="AET2Gv20696100.4">
    <property type="protein sequence ID" value="AET2Gv20696100.4"/>
    <property type="gene ID" value="AET2Gv20696100"/>
</dbReference>
<proteinExistence type="predicted"/>
<reference evidence="8" key="2">
    <citation type="journal article" date="2017" name="Nat. Plants">
        <title>The Aegilops tauschii genome reveals multiple impacts of transposons.</title>
        <authorList>
            <person name="Zhao G."/>
            <person name="Zou C."/>
            <person name="Li K."/>
            <person name="Wang K."/>
            <person name="Li T."/>
            <person name="Gao L."/>
            <person name="Zhang X."/>
            <person name="Wang H."/>
            <person name="Yang Z."/>
            <person name="Liu X."/>
            <person name="Jiang W."/>
            <person name="Mao L."/>
            <person name="Kong X."/>
            <person name="Jiao Y."/>
            <person name="Jia J."/>
        </authorList>
    </citation>
    <scope>NUCLEOTIDE SEQUENCE [LARGE SCALE GENOMIC DNA]</scope>
    <source>
        <strain evidence="8">cv. AL8/78</strain>
    </source>
</reference>
<dbReference type="Proteomes" id="UP000015105">
    <property type="component" value="Chromosome 2D"/>
</dbReference>
<dbReference type="PANTHER" id="PTHR12675">
    <property type="entry name" value="MUSCLEBLIND-LIKE PROTEIN"/>
    <property type="match status" value="1"/>
</dbReference>